<dbReference type="STRING" id="269621.A0A238FCP7"/>
<dbReference type="Proteomes" id="UP000198372">
    <property type="component" value="Unassembled WGS sequence"/>
</dbReference>
<evidence type="ECO:0000313" key="4">
    <source>
        <dbReference type="Proteomes" id="UP000198372"/>
    </source>
</evidence>
<proteinExistence type="inferred from homology"/>
<accession>A0A238FCP7</accession>
<organism evidence="3 4">
    <name type="scientific">Microbotryum intermedium</name>
    <dbReference type="NCBI Taxonomy" id="269621"/>
    <lineage>
        <taxon>Eukaryota</taxon>
        <taxon>Fungi</taxon>
        <taxon>Dikarya</taxon>
        <taxon>Basidiomycota</taxon>
        <taxon>Pucciniomycotina</taxon>
        <taxon>Microbotryomycetes</taxon>
        <taxon>Microbotryales</taxon>
        <taxon>Microbotryaceae</taxon>
        <taxon>Microbotryum</taxon>
    </lineage>
</organism>
<dbReference type="AlphaFoldDB" id="A0A238FCP7"/>
<dbReference type="PANTHER" id="PTHR12773">
    <property type="entry name" value="UPF0315 PROTEIN-RELATED"/>
    <property type="match status" value="1"/>
</dbReference>
<comment type="similarity">
    <text evidence="1">Belongs to the TRM112 family.</text>
</comment>
<sequence>MVRLITHNLLSCPSKLCSYPTNFPLSFRNVSRIELIDQDFNEDFVRGFLSRLEWDALRTSAQQSGGWYKPELGDQQLGDTSLPTERPEFDDPQAVPLDLIQKLHHVLLEIVVMEGEMVCPSPACGHIFRIKDSIPNMVRSQKETLFSS</sequence>
<dbReference type="InterPro" id="IPR039127">
    <property type="entry name" value="Trm112"/>
</dbReference>
<feature type="region of interest" description="Disordered" evidence="2">
    <location>
        <begin position="64"/>
        <end position="85"/>
    </location>
</feature>
<dbReference type="GO" id="GO:0046982">
    <property type="term" value="F:protein heterodimerization activity"/>
    <property type="evidence" value="ECO:0007669"/>
    <property type="project" value="InterPro"/>
</dbReference>
<dbReference type="EMBL" id="FMSP01000005">
    <property type="protein sequence ID" value="SCV69654.1"/>
    <property type="molecule type" value="Genomic_DNA"/>
</dbReference>
<dbReference type="GO" id="GO:0070476">
    <property type="term" value="P:rRNA (guanine-N7)-methylation"/>
    <property type="evidence" value="ECO:0007669"/>
    <property type="project" value="TreeGrafter"/>
</dbReference>
<evidence type="ECO:0000313" key="3">
    <source>
        <dbReference type="EMBL" id="SCV69654.1"/>
    </source>
</evidence>
<protein>
    <submittedName>
        <fullName evidence="3">BQ2448_1048 protein</fullName>
    </submittedName>
</protein>
<evidence type="ECO:0000256" key="1">
    <source>
        <dbReference type="ARBA" id="ARBA00007980"/>
    </source>
</evidence>
<reference evidence="4" key="1">
    <citation type="submission" date="2016-09" db="EMBL/GenBank/DDBJ databases">
        <authorList>
            <person name="Jeantristanb JTB J.-T."/>
            <person name="Ricardo R."/>
        </authorList>
    </citation>
    <scope>NUCLEOTIDE SEQUENCE [LARGE SCALE GENOMIC DNA]</scope>
</reference>
<dbReference type="OrthoDB" id="2187549at2759"/>
<dbReference type="PANTHER" id="PTHR12773:SF0">
    <property type="entry name" value="MULTIFUNCTIONAL METHYLTRANSFERASE SUBUNIT TRM112-LIKE PROTEIN"/>
    <property type="match status" value="1"/>
</dbReference>
<gene>
    <name evidence="3" type="ORF">BQ2448_1048</name>
</gene>
<dbReference type="Pfam" id="PF03966">
    <property type="entry name" value="Trm112p"/>
    <property type="match status" value="1"/>
</dbReference>
<dbReference type="GO" id="GO:0030488">
    <property type="term" value="P:tRNA methylation"/>
    <property type="evidence" value="ECO:0007669"/>
    <property type="project" value="TreeGrafter"/>
</dbReference>
<name>A0A238FCP7_9BASI</name>
<evidence type="ECO:0000256" key="2">
    <source>
        <dbReference type="SAM" id="MobiDB-lite"/>
    </source>
</evidence>
<keyword evidence="4" id="KW-1185">Reference proteome</keyword>
<dbReference type="InterPro" id="IPR005651">
    <property type="entry name" value="Trm112-like"/>
</dbReference>
<dbReference type="Gene3D" id="2.20.25.10">
    <property type="match status" value="1"/>
</dbReference>